<gene>
    <name evidence="3" type="ordered locus">FsymDg_3133</name>
</gene>
<feature type="region of interest" description="Disordered" evidence="1">
    <location>
        <begin position="228"/>
        <end position="263"/>
    </location>
</feature>
<dbReference type="Pfam" id="PF01882">
    <property type="entry name" value="DUF58"/>
    <property type="match status" value="1"/>
</dbReference>
<dbReference type="HOGENOM" id="CLU_054927_2_1_11"/>
<dbReference type="PANTHER" id="PTHR33608">
    <property type="entry name" value="BLL2464 PROTEIN"/>
    <property type="match status" value="1"/>
</dbReference>
<sequence length="415" mass="43022">MSVNQPTERPAGPRRGGRAGTSATTGGTGRAVTPGGPGAGTAGGAGGRPGSPAAQPAQPAQPTPGVPGAAAADPAIERTLRRLELTVTRRLDGLLLGDHLGLVPGSGTEKAESRAYHVGDDVRRMDWAVTARTTIPHVYDLVADRELETWALVDLTASLEFGTAKLEKRDLAIAAVAAVGYLTARSGNRLGAVVLTTGHPPRLVPARTGRDGLRALLRALLAAPRTALDRPARRSPATPAPGTGAGPETGAGAGTVPGAGTSTTDLAAALNGLRNPPRRRGMVVVISDFLSVDLSWERSLRALAGRHQVLAIEIVDPRELELPNVGLLDVVDPETGATLTVPTSSRRLRDSYARAAAAHRREVDAALRRAGAGHLVLRTDSDWLTDIVRFVLATRRGRGAARRPPVAARPTGAGR</sequence>
<evidence type="ECO:0000313" key="4">
    <source>
        <dbReference type="Proteomes" id="UP000001549"/>
    </source>
</evidence>
<dbReference type="InterPro" id="IPR002881">
    <property type="entry name" value="DUF58"/>
</dbReference>
<feature type="compositionally biased region" description="Low complexity" evidence="1">
    <location>
        <begin position="20"/>
        <end position="34"/>
    </location>
</feature>
<feature type="compositionally biased region" description="Gly residues" evidence="1">
    <location>
        <begin position="243"/>
        <end position="257"/>
    </location>
</feature>
<evidence type="ECO:0000256" key="1">
    <source>
        <dbReference type="SAM" id="MobiDB-lite"/>
    </source>
</evidence>
<dbReference type="eggNOG" id="COG1721">
    <property type="taxonomic scope" value="Bacteria"/>
</dbReference>
<protein>
    <recommendedName>
        <fullName evidence="2">DUF58 domain-containing protein</fullName>
    </recommendedName>
</protein>
<name>F8AYD9_9ACTN</name>
<organism evidence="3 4">
    <name type="scientific">Candidatus Protofrankia datiscae</name>
    <dbReference type="NCBI Taxonomy" id="2716812"/>
    <lineage>
        <taxon>Bacteria</taxon>
        <taxon>Bacillati</taxon>
        <taxon>Actinomycetota</taxon>
        <taxon>Actinomycetes</taxon>
        <taxon>Frankiales</taxon>
        <taxon>Frankiaceae</taxon>
        <taxon>Protofrankia</taxon>
    </lineage>
</organism>
<dbReference type="PANTHER" id="PTHR33608:SF6">
    <property type="entry name" value="BLL2464 PROTEIN"/>
    <property type="match status" value="1"/>
</dbReference>
<dbReference type="AlphaFoldDB" id="F8AYD9"/>
<accession>F8AYD9</accession>
<evidence type="ECO:0000313" key="3">
    <source>
        <dbReference type="EMBL" id="AEH10442.1"/>
    </source>
</evidence>
<dbReference type="Proteomes" id="UP000001549">
    <property type="component" value="Chromosome"/>
</dbReference>
<feature type="compositionally biased region" description="Gly residues" evidence="1">
    <location>
        <begin position="35"/>
        <end position="49"/>
    </location>
</feature>
<dbReference type="KEGG" id="fsy:FsymDg_3133"/>
<keyword evidence="4" id="KW-1185">Reference proteome</keyword>
<dbReference type="STRING" id="656024.FsymDg_3133"/>
<dbReference type="EMBL" id="CP002801">
    <property type="protein sequence ID" value="AEH10442.1"/>
    <property type="molecule type" value="Genomic_DNA"/>
</dbReference>
<feature type="domain" description="DUF58" evidence="2">
    <location>
        <begin position="112"/>
        <end position="361"/>
    </location>
</feature>
<evidence type="ECO:0000259" key="2">
    <source>
        <dbReference type="Pfam" id="PF01882"/>
    </source>
</evidence>
<feature type="region of interest" description="Disordered" evidence="1">
    <location>
        <begin position="1"/>
        <end position="71"/>
    </location>
</feature>
<proteinExistence type="predicted"/>
<reference evidence="3 4" key="1">
    <citation type="submission" date="2011-05" db="EMBL/GenBank/DDBJ databases">
        <title>Complete sequence of chromosome of Frankia symbiont of Datisca glomerata.</title>
        <authorList>
            <consortium name="US DOE Joint Genome Institute"/>
            <person name="Lucas S."/>
            <person name="Han J."/>
            <person name="Lapidus A."/>
            <person name="Cheng J.-F."/>
            <person name="Goodwin L."/>
            <person name="Pitluck S."/>
            <person name="Peters L."/>
            <person name="Mikhailova N."/>
            <person name="Chertkov O."/>
            <person name="Teshima H."/>
            <person name="Han C."/>
            <person name="Tapia R."/>
            <person name="Land M."/>
            <person name="Hauser L."/>
            <person name="Kyrpides N."/>
            <person name="Ivanova N."/>
            <person name="Pagani I."/>
            <person name="Berry A."/>
            <person name="Pawlowski K."/>
            <person name="Persson T."/>
            <person name="Vanden Heuvel B."/>
            <person name="Benson D."/>
            <person name="Woyke T."/>
        </authorList>
    </citation>
    <scope>NUCLEOTIDE SEQUENCE [LARGE SCALE GENOMIC DNA]</scope>
    <source>
        <strain evidence="4">4085684</strain>
    </source>
</reference>